<keyword evidence="4" id="KW-0521">NADP</keyword>
<keyword evidence="3 6" id="KW-0274">FAD</keyword>
<keyword evidence="2 6" id="KW-0285">Flavoprotein</keyword>
<dbReference type="EC" id="1.-.-.-" evidence="6"/>
<evidence type="ECO:0000256" key="1">
    <source>
        <dbReference type="ARBA" id="ARBA00009183"/>
    </source>
</evidence>
<comment type="similarity">
    <text evidence="1 6">Belongs to the FMO family.</text>
</comment>
<keyword evidence="6" id="KW-0503">Monooxygenase</keyword>
<dbReference type="PANTHER" id="PTHR23023">
    <property type="entry name" value="DIMETHYLANILINE MONOOXYGENASE"/>
    <property type="match status" value="1"/>
</dbReference>
<dbReference type="Pfam" id="PF00743">
    <property type="entry name" value="FMO-like"/>
    <property type="match status" value="2"/>
</dbReference>
<keyword evidence="8" id="KW-1185">Reference proteome</keyword>
<name>A0ABY9D3X4_VITVI</name>
<gene>
    <name evidence="7" type="ORF">VitviT2T_020413</name>
</gene>
<dbReference type="EMBL" id="CP126660">
    <property type="protein sequence ID" value="WKA02195.1"/>
    <property type="molecule type" value="Genomic_DNA"/>
</dbReference>
<dbReference type="InterPro" id="IPR036188">
    <property type="entry name" value="FAD/NAD-bd_sf"/>
</dbReference>
<dbReference type="InterPro" id="IPR000960">
    <property type="entry name" value="Flavin_mOase"/>
</dbReference>
<evidence type="ECO:0000256" key="3">
    <source>
        <dbReference type="ARBA" id="ARBA00022827"/>
    </source>
</evidence>
<dbReference type="Gene3D" id="3.50.50.60">
    <property type="entry name" value="FAD/NAD(P)-binding domain"/>
    <property type="match status" value="2"/>
</dbReference>
<evidence type="ECO:0000256" key="6">
    <source>
        <dbReference type="RuleBase" id="RU361177"/>
    </source>
</evidence>
<accession>A0ABY9D3X4</accession>
<proteinExistence type="inferred from homology"/>
<sequence length="456" mass="52084">MAQSARVAVIGAGVAGLAAARELHREGHHVVVLEKRHSLGGTWLYDSRVDSDPLSLDPARDVVGTSLYHSLRTNLPRQLMGFLDYPFAKRPHEDQRTFPGHEEVLRFLNEFADEFRLRELIRFCTEVVRVERAERRNDAWVVESRNHGSDSAVVVREVYDAVVVCNGHFTEPQLAEVPGIEKWCEYQIHSHNYCTPKSFMGQVVVLIGLGPSAFDISREVATVAKEVHITTRAPNVTVGKSDNHENIWLHKMIEFVYEDGKVVFQDGSSVHADTIFYCTGYKYHFPFIETNGIVTIDDDNRVGPLYKHVFPPHLAPWLSFIGMPKQDTPFLTTELQSKWLAHVLSGKVLLPTEEEMMSDVENYYHHMEETGVPKSFTHVLPPNEIEYRNWLLAQVEMPPLKEWRGRMYRECVKFAKAKLDGYRDQWDDDYWDAVIASQEVNHLANGQDVGVAEDVA</sequence>
<protein>
    <recommendedName>
        <fullName evidence="6">Flavin-containing monooxygenase</fullName>
        <ecNumber evidence="6">1.-.-.-</ecNumber>
    </recommendedName>
</protein>
<evidence type="ECO:0000313" key="8">
    <source>
        <dbReference type="Proteomes" id="UP001227230"/>
    </source>
</evidence>
<keyword evidence="5 6" id="KW-0560">Oxidoreductase</keyword>
<evidence type="ECO:0000256" key="4">
    <source>
        <dbReference type="ARBA" id="ARBA00022857"/>
    </source>
</evidence>
<dbReference type="Proteomes" id="UP001227230">
    <property type="component" value="Chromosome 13"/>
</dbReference>
<dbReference type="PRINTS" id="PR00370">
    <property type="entry name" value="FMOXYGENASE"/>
</dbReference>
<evidence type="ECO:0000313" key="7">
    <source>
        <dbReference type="EMBL" id="WKA02195.1"/>
    </source>
</evidence>
<evidence type="ECO:0000256" key="2">
    <source>
        <dbReference type="ARBA" id="ARBA00022630"/>
    </source>
</evidence>
<dbReference type="InterPro" id="IPR050346">
    <property type="entry name" value="FMO-like"/>
</dbReference>
<reference evidence="7 8" key="1">
    <citation type="journal article" date="2023" name="Hortic Res">
        <title>The complete reference genome for grapevine (Vitis vinifera L.) genetics and breeding.</title>
        <authorList>
            <person name="Shi X."/>
            <person name="Cao S."/>
            <person name="Wang X."/>
            <person name="Huang S."/>
            <person name="Wang Y."/>
            <person name="Liu Z."/>
            <person name="Liu W."/>
            <person name="Leng X."/>
            <person name="Peng Y."/>
            <person name="Wang N."/>
            <person name="Wang Y."/>
            <person name="Ma Z."/>
            <person name="Xu X."/>
            <person name="Zhang F."/>
            <person name="Xue H."/>
            <person name="Zhong H."/>
            <person name="Wang Y."/>
            <person name="Zhang K."/>
            <person name="Velt A."/>
            <person name="Avia K."/>
            <person name="Holtgrawe D."/>
            <person name="Grimplet J."/>
            <person name="Matus J.T."/>
            <person name="Ware D."/>
            <person name="Wu X."/>
            <person name="Wang H."/>
            <person name="Liu C."/>
            <person name="Fang Y."/>
            <person name="Rustenholz C."/>
            <person name="Cheng Z."/>
            <person name="Xiao H."/>
            <person name="Zhou Y."/>
        </authorList>
    </citation>
    <scope>NUCLEOTIDE SEQUENCE [LARGE SCALE GENOMIC DNA]</scope>
    <source>
        <strain evidence="8">cv. Pinot noir / PN40024</strain>
        <tissue evidence="7">Leaf</tissue>
    </source>
</reference>
<dbReference type="SUPFAM" id="SSF51905">
    <property type="entry name" value="FAD/NAD(P)-binding domain"/>
    <property type="match status" value="2"/>
</dbReference>
<dbReference type="InterPro" id="IPR020946">
    <property type="entry name" value="Flavin_mOase-like"/>
</dbReference>
<evidence type="ECO:0000256" key="5">
    <source>
        <dbReference type="ARBA" id="ARBA00023002"/>
    </source>
</evidence>
<organism evidence="7 8">
    <name type="scientific">Vitis vinifera</name>
    <name type="common">Grape</name>
    <dbReference type="NCBI Taxonomy" id="29760"/>
    <lineage>
        <taxon>Eukaryota</taxon>
        <taxon>Viridiplantae</taxon>
        <taxon>Streptophyta</taxon>
        <taxon>Embryophyta</taxon>
        <taxon>Tracheophyta</taxon>
        <taxon>Spermatophyta</taxon>
        <taxon>Magnoliopsida</taxon>
        <taxon>eudicotyledons</taxon>
        <taxon>Gunneridae</taxon>
        <taxon>Pentapetalae</taxon>
        <taxon>rosids</taxon>
        <taxon>Vitales</taxon>
        <taxon>Vitaceae</taxon>
        <taxon>Viteae</taxon>
        <taxon>Vitis</taxon>
    </lineage>
</organism>
<dbReference type="PIRSF" id="PIRSF000332">
    <property type="entry name" value="FMO"/>
    <property type="match status" value="1"/>
</dbReference>
<comment type="cofactor">
    <cofactor evidence="6">
        <name>FAD</name>
        <dbReference type="ChEBI" id="CHEBI:57692"/>
    </cofactor>
</comment>